<reference evidence="1" key="2">
    <citation type="submission" date="2020-09" db="EMBL/GenBank/DDBJ databases">
        <authorList>
            <person name="Sun Q."/>
            <person name="Ohkuma M."/>
        </authorList>
    </citation>
    <scope>NUCLEOTIDE SEQUENCE</scope>
    <source>
        <strain evidence="1">JCM 13064</strain>
    </source>
</reference>
<gene>
    <name evidence="1" type="ORF">GCM10007964_74390</name>
</gene>
<keyword evidence="2" id="KW-1185">Reference proteome</keyword>
<dbReference type="Proteomes" id="UP000645217">
    <property type="component" value="Unassembled WGS sequence"/>
</dbReference>
<name>A0A917RS76_9ACTN</name>
<accession>A0A917RS76</accession>
<comment type="caution">
    <text evidence="1">The sequence shown here is derived from an EMBL/GenBank/DDBJ whole genome shotgun (WGS) entry which is preliminary data.</text>
</comment>
<dbReference type="EMBL" id="BMNT01000083">
    <property type="protein sequence ID" value="GGL21592.1"/>
    <property type="molecule type" value="Genomic_DNA"/>
</dbReference>
<proteinExistence type="predicted"/>
<protein>
    <submittedName>
        <fullName evidence="1">Uncharacterized protein</fullName>
    </submittedName>
</protein>
<organism evidence="1 2">
    <name type="scientific">Sphaerisporangium melleum</name>
    <dbReference type="NCBI Taxonomy" id="321316"/>
    <lineage>
        <taxon>Bacteria</taxon>
        <taxon>Bacillati</taxon>
        <taxon>Actinomycetota</taxon>
        <taxon>Actinomycetes</taxon>
        <taxon>Streptosporangiales</taxon>
        <taxon>Streptosporangiaceae</taxon>
        <taxon>Sphaerisporangium</taxon>
    </lineage>
</organism>
<dbReference type="AlphaFoldDB" id="A0A917RS76"/>
<evidence type="ECO:0000313" key="2">
    <source>
        <dbReference type="Proteomes" id="UP000645217"/>
    </source>
</evidence>
<sequence length="76" mass="8517">MMDAKVCRPLESTDQSGEVPRKLRLIESVLGAGSGIIIDIHGSSVGTNLSEPEASLQLQRTQERLLQHRWHQRQAR</sequence>
<evidence type="ECO:0000313" key="1">
    <source>
        <dbReference type="EMBL" id="GGL21592.1"/>
    </source>
</evidence>
<reference evidence="1" key="1">
    <citation type="journal article" date="2014" name="Int. J. Syst. Evol. Microbiol.">
        <title>Complete genome sequence of Corynebacterium casei LMG S-19264T (=DSM 44701T), isolated from a smear-ripened cheese.</title>
        <authorList>
            <consortium name="US DOE Joint Genome Institute (JGI-PGF)"/>
            <person name="Walter F."/>
            <person name="Albersmeier A."/>
            <person name="Kalinowski J."/>
            <person name="Ruckert C."/>
        </authorList>
    </citation>
    <scope>NUCLEOTIDE SEQUENCE</scope>
    <source>
        <strain evidence="1">JCM 13064</strain>
    </source>
</reference>